<feature type="compositionally biased region" description="Basic and acidic residues" evidence="2">
    <location>
        <begin position="867"/>
        <end position="885"/>
    </location>
</feature>
<dbReference type="SUPFAM" id="SSF48403">
    <property type="entry name" value="Ankyrin repeat"/>
    <property type="match status" value="1"/>
</dbReference>
<feature type="compositionally biased region" description="Polar residues" evidence="2">
    <location>
        <begin position="1422"/>
        <end position="1433"/>
    </location>
</feature>
<evidence type="ECO:0000256" key="2">
    <source>
        <dbReference type="SAM" id="MobiDB-lite"/>
    </source>
</evidence>
<dbReference type="SMART" id="SM00248">
    <property type="entry name" value="ANK"/>
    <property type="match status" value="4"/>
</dbReference>
<feature type="compositionally biased region" description="Basic and acidic residues" evidence="2">
    <location>
        <begin position="724"/>
        <end position="736"/>
    </location>
</feature>
<protein>
    <submittedName>
        <fullName evidence="5">Uncharacterized protein</fullName>
    </submittedName>
</protein>
<dbReference type="InterPro" id="IPR036770">
    <property type="entry name" value="Ankyrin_rpt-contain_sf"/>
</dbReference>
<dbReference type="Pfam" id="PF24513">
    <property type="entry name" value="DUF7593"/>
    <property type="match status" value="1"/>
</dbReference>
<dbReference type="PANTHER" id="PTHR24149:SF14">
    <property type="entry name" value="ANKYRIN REPEAT DOMAIN 12"/>
    <property type="match status" value="1"/>
</dbReference>
<accession>A0A9P5L9D2</accession>
<feature type="compositionally biased region" description="Basic and acidic residues" evidence="2">
    <location>
        <begin position="923"/>
        <end position="1091"/>
    </location>
</feature>
<feature type="compositionally biased region" description="Basic and acidic residues" evidence="2">
    <location>
        <begin position="151"/>
        <end position="173"/>
    </location>
</feature>
<dbReference type="PANTHER" id="PTHR24149">
    <property type="entry name" value="ANKYRIN REPEAT DOMAIN-CONTAINING PROTEIN 12"/>
    <property type="match status" value="1"/>
</dbReference>
<dbReference type="GO" id="GO:0005654">
    <property type="term" value="C:nucleoplasm"/>
    <property type="evidence" value="ECO:0007669"/>
    <property type="project" value="TreeGrafter"/>
</dbReference>
<dbReference type="InterPro" id="IPR056485">
    <property type="entry name" value="ARM_KRIT1"/>
</dbReference>
<feature type="repeat" description="ANK" evidence="1">
    <location>
        <begin position="328"/>
        <end position="360"/>
    </location>
</feature>
<feature type="compositionally biased region" description="Basic and acidic residues" evidence="2">
    <location>
        <begin position="672"/>
        <end position="688"/>
    </location>
</feature>
<keyword evidence="6" id="KW-1185">Reference proteome</keyword>
<dbReference type="OrthoDB" id="194358at2759"/>
<feature type="compositionally biased region" description="Basic and acidic residues" evidence="2">
    <location>
        <begin position="83"/>
        <end position="98"/>
    </location>
</feature>
<evidence type="ECO:0000259" key="3">
    <source>
        <dbReference type="Pfam" id="PF24513"/>
    </source>
</evidence>
<dbReference type="Gene3D" id="1.25.40.20">
    <property type="entry name" value="Ankyrin repeat-containing domain"/>
    <property type="match status" value="2"/>
</dbReference>
<organism evidence="5 6">
    <name type="scientific">Cylindrodendrum hubeiense</name>
    <dbReference type="NCBI Taxonomy" id="595255"/>
    <lineage>
        <taxon>Eukaryota</taxon>
        <taxon>Fungi</taxon>
        <taxon>Dikarya</taxon>
        <taxon>Ascomycota</taxon>
        <taxon>Pezizomycotina</taxon>
        <taxon>Sordariomycetes</taxon>
        <taxon>Hypocreomycetidae</taxon>
        <taxon>Hypocreales</taxon>
        <taxon>Nectriaceae</taxon>
        <taxon>Cylindrodendrum</taxon>
    </lineage>
</organism>
<name>A0A9P5L9D2_9HYPO</name>
<feature type="compositionally biased region" description="Basic and acidic residues" evidence="2">
    <location>
        <begin position="385"/>
        <end position="416"/>
    </location>
</feature>
<feature type="domain" description="DUF7593" evidence="3">
    <location>
        <begin position="1112"/>
        <end position="1271"/>
    </location>
</feature>
<dbReference type="Proteomes" id="UP000722485">
    <property type="component" value="Unassembled WGS sequence"/>
</dbReference>
<evidence type="ECO:0000259" key="4">
    <source>
        <dbReference type="Pfam" id="PF24521"/>
    </source>
</evidence>
<feature type="compositionally biased region" description="Basic and acidic residues" evidence="2">
    <location>
        <begin position="812"/>
        <end position="834"/>
    </location>
</feature>
<feature type="compositionally biased region" description="Low complexity" evidence="2">
    <location>
        <begin position="856"/>
        <end position="865"/>
    </location>
</feature>
<feature type="compositionally biased region" description="Basic and acidic residues" evidence="2">
    <location>
        <begin position="755"/>
        <end position="791"/>
    </location>
</feature>
<dbReference type="InterPro" id="IPR056015">
    <property type="entry name" value="DUF7593"/>
</dbReference>
<feature type="compositionally biased region" description="Polar residues" evidence="2">
    <location>
        <begin position="418"/>
        <end position="427"/>
    </location>
</feature>
<gene>
    <name evidence="5" type="ORF">G7Z17_g13640</name>
</gene>
<feature type="repeat" description="ANK" evidence="1">
    <location>
        <begin position="295"/>
        <end position="327"/>
    </location>
</feature>
<feature type="region of interest" description="Disordered" evidence="2">
    <location>
        <begin position="577"/>
        <end position="1091"/>
    </location>
</feature>
<feature type="compositionally biased region" description="Basic and acidic residues" evidence="2">
    <location>
        <begin position="50"/>
        <end position="62"/>
    </location>
</feature>
<feature type="domain" description="KRIT1 ARM-repeats" evidence="4">
    <location>
        <begin position="434"/>
        <end position="581"/>
    </location>
</feature>
<dbReference type="InterPro" id="IPR002110">
    <property type="entry name" value="Ankyrin_rpt"/>
</dbReference>
<dbReference type="Pfam" id="PF12796">
    <property type="entry name" value="Ank_2"/>
    <property type="match status" value="1"/>
</dbReference>
<reference evidence="5" key="1">
    <citation type="submission" date="2020-03" db="EMBL/GenBank/DDBJ databases">
        <title>Draft Genome Sequence of Cylindrodendrum hubeiense.</title>
        <authorList>
            <person name="Buettner E."/>
            <person name="Kellner H."/>
        </authorList>
    </citation>
    <scope>NUCLEOTIDE SEQUENCE</scope>
    <source>
        <strain evidence="5">IHI 201604</strain>
    </source>
</reference>
<feature type="compositionally biased region" description="Basic and acidic residues" evidence="2">
    <location>
        <begin position="105"/>
        <end position="117"/>
    </location>
</feature>
<dbReference type="PROSITE" id="PS50297">
    <property type="entry name" value="ANK_REP_REGION"/>
    <property type="match status" value="2"/>
</dbReference>
<feature type="compositionally biased region" description="Polar residues" evidence="2">
    <location>
        <begin position="187"/>
        <end position="199"/>
    </location>
</feature>
<evidence type="ECO:0000313" key="6">
    <source>
        <dbReference type="Proteomes" id="UP000722485"/>
    </source>
</evidence>
<keyword evidence="1" id="KW-0040">ANK repeat</keyword>
<evidence type="ECO:0000313" key="5">
    <source>
        <dbReference type="EMBL" id="KAF7532459.1"/>
    </source>
</evidence>
<dbReference type="InterPro" id="IPR053210">
    <property type="entry name" value="ANKRD12"/>
</dbReference>
<sequence length="1433" mass="163852">MPRPLSCPSDGDADAVATKPPPKLSAPFDGDKPSVPSRLVDVVKKKRLSGHLDRDKQSRNKDASSGLSSAPASPPQHQRKQRPRSDDPRSSSESEHSHPRPPKTTLRDKLKSGERLLPHKRKVPKLDSDDEADGRKARRQRTTSAGTDTIRVPREPREPREPKSASSKPHNDSRSISPHARTHRRSASSQLPSYSSNGLGQKKKRLPTPLQPTEYNSDESSASGSPHPRSSKLRGLAPPAGADPNASPAKLVPHKKHLDAHGQTFLARACARGEYDGAKHRLGERPEDLNVADYAGNTPLQIAAINGCENIVKLLIEAGCNLDCVNYDKDTPLLDAVDNGHLGVVKLLLEAGVNPRKANVNGEEPIDRVSDDTENAEEIRAALTEAKKRAGERQRTSEDRHSHHEYHDARDSHAPDSPRQSPANLSGASGRRGGTVRSTKTRNDLLYMPLDDKTLRQAAGRGDEETVARILQVKEGYDDPESMVAAARGGHDLVIQLLLGLGGARPDPSPVSSTQPEFATPILAAIGQENIKVLELLLEQQGFDPTRRFEGETYYEIARRRQGTNWKEEEHMLKNAYDEYKRSHKDSVKTKSPTRREREREREEREAKRARRAEAKEEARLLKRNLSSPSREVEPRKKVTSSKLTSPKEKRRSEPLANHGDEPPPKRGPGRPRKEDRISSITVSDRELSPTVSHKQLKTKRAESDAAGVSSEGEAVKPRRKLVSKGELRGEREKQRRASMASNASTLKDNPMSPHDSKHDEPSEKHRSEKLSEKYHDRTKALKRDESRDRLVVSGDGSTKRHRASITPDRPSNGDKDDSEVPPKRRRLDGEGKEKRQKRSLSSDERPRKSITAQDQPSKLSSKPSQKNHDDDRRGVRHDLHRGDSVRSSGSEKQTRVKSEDVDVDMQDTADSIKASAEADAQAARDKEVEQEKQRLLEQEEAKKKKKEKEEEERKRVEAEEKKKREQEEARKKAEEEENKRKEEEKKRKEEEEREAERKRKEEEERKRREEEEKQRREAEEKVRREEEEKRRVEEEKKKKEEEERKQREEEERLHREQLEREAAEEARRQREEEERKERERRERAHREELERKRAAREAELRRMREEQERIRLDKLPPLLRWLDTCPNPKLPTVAERFKRMQGVRYDTIRPEANETPEGREQWVLNTHVALLLGEKDLDLSRYTAWERVPVSPLAKKSLWRVEWKLYSLVSEKLWELGQQLPDYYGEEDACALRFQTKERLKMEAWDRFLNTEMFFVKVSDLMYTVPNIPHLRNIQLGVEYRELLETEEQGIGWRATQKWKSDPDASRYHGFAPRYKYYNNGSMVSEDMPSVHQTSKVPFPEKRVPRRGLVQVYPDDPEYARVCLEQGLEHLLNGHMSPLLVNGIHSSPISQKSATPARSVTNGTTKVLVPSTPNEHMAMNGTLTNGINGSSN</sequence>
<dbReference type="PROSITE" id="PS50088">
    <property type="entry name" value="ANK_REPEAT"/>
    <property type="match status" value="2"/>
</dbReference>
<feature type="region of interest" description="Disordered" evidence="2">
    <location>
        <begin position="1"/>
        <end position="250"/>
    </location>
</feature>
<feature type="compositionally biased region" description="Basic and acidic residues" evidence="2">
    <location>
        <begin position="577"/>
        <end position="621"/>
    </location>
</feature>
<evidence type="ECO:0000256" key="1">
    <source>
        <dbReference type="PROSITE-ProRule" id="PRU00023"/>
    </source>
</evidence>
<feature type="region of interest" description="Disordered" evidence="2">
    <location>
        <begin position="1411"/>
        <end position="1433"/>
    </location>
</feature>
<proteinExistence type="predicted"/>
<feature type="region of interest" description="Disordered" evidence="2">
    <location>
        <begin position="385"/>
        <end position="445"/>
    </location>
</feature>
<comment type="caution">
    <text evidence="5">The sequence shown here is derived from an EMBL/GenBank/DDBJ whole genome shotgun (WGS) entry which is preliminary data.</text>
</comment>
<dbReference type="Pfam" id="PF24521">
    <property type="entry name" value="Ank_KRIT1"/>
    <property type="match status" value="1"/>
</dbReference>
<feature type="compositionally biased region" description="Basic and acidic residues" evidence="2">
    <location>
        <begin position="646"/>
        <end position="665"/>
    </location>
</feature>
<dbReference type="EMBL" id="JAANBB010000898">
    <property type="protein sequence ID" value="KAF7532459.1"/>
    <property type="molecule type" value="Genomic_DNA"/>
</dbReference>